<evidence type="ECO:0000313" key="3">
    <source>
        <dbReference type="Proteomes" id="UP000294927"/>
    </source>
</evidence>
<dbReference type="EMBL" id="SOCP01000001">
    <property type="protein sequence ID" value="TDV57182.1"/>
    <property type="molecule type" value="Genomic_DNA"/>
</dbReference>
<gene>
    <name evidence="2" type="ORF">CLV71_10153</name>
</gene>
<dbReference type="Proteomes" id="UP000294927">
    <property type="component" value="Unassembled WGS sequence"/>
</dbReference>
<sequence>MARSRAGLAGVRIVALVAGVVLIIVAVVLVTRHEKGQAGGCDEPATTVRGVIGSEKQAFFDDTRVTDRLACLGFRVEVDASGSRDMVQALHRDDGYAFAFPSSTPTAETILTEFRLTEKIPLFSTPMIVATFRPIVDLLADNGVVAQAADGSRVLDVAALLRLAEQGTTWDQLANNDNRFTAHKTVLLSTTDPLDSNSAIMYLSIASQVANGGAIVTTPQQVDAVLPRLCRLVADQGDKPETSQVLFDNYLVYGMGRTPMALVYESQYVTRAPKPELPPDAVKLFPRPTVYSRHTLIPLTPDGGAVGKALRDDPELVRLAVEHGFRPERPVSGEQLGERPVDVVESPDFDVLETMLSDLSPTSGRCAR</sequence>
<comment type="caution">
    <text evidence="2">The sequence shown here is derived from an EMBL/GenBank/DDBJ whole genome shotgun (WGS) entry which is preliminary data.</text>
</comment>
<keyword evidence="3" id="KW-1185">Reference proteome</keyword>
<dbReference type="RefSeq" id="WP_133900509.1">
    <property type="nucleotide sequence ID" value="NZ_SOCP01000001.1"/>
</dbReference>
<dbReference type="OrthoDB" id="5418945at2"/>
<keyword evidence="1" id="KW-1133">Transmembrane helix</keyword>
<name>A0A4R7W3W2_9PSEU</name>
<evidence type="ECO:0008006" key="4">
    <source>
        <dbReference type="Google" id="ProtNLM"/>
    </source>
</evidence>
<keyword evidence="1" id="KW-0472">Membrane</keyword>
<proteinExistence type="predicted"/>
<evidence type="ECO:0000256" key="1">
    <source>
        <dbReference type="SAM" id="Phobius"/>
    </source>
</evidence>
<keyword evidence="1" id="KW-0812">Transmembrane</keyword>
<accession>A0A4R7W3W2</accession>
<protein>
    <recommendedName>
        <fullName evidence="4">Extracellular solute-binding protein</fullName>
    </recommendedName>
</protein>
<organism evidence="2 3">
    <name type="scientific">Actinophytocola oryzae</name>
    <dbReference type="NCBI Taxonomy" id="502181"/>
    <lineage>
        <taxon>Bacteria</taxon>
        <taxon>Bacillati</taxon>
        <taxon>Actinomycetota</taxon>
        <taxon>Actinomycetes</taxon>
        <taxon>Pseudonocardiales</taxon>
        <taxon>Pseudonocardiaceae</taxon>
    </lineage>
</organism>
<feature type="transmembrane region" description="Helical" evidence="1">
    <location>
        <begin position="6"/>
        <end position="30"/>
    </location>
</feature>
<evidence type="ECO:0000313" key="2">
    <source>
        <dbReference type="EMBL" id="TDV57182.1"/>
    </source>
</evidence>
<dbReference type="AlphaFoldDB" id="A0A4R7W3W2"/>
<reference evidence="2 3" key="1">
    <citation type="submission" date="2019-03" db="EMBL/GenBank/DDBJ databases">
        <title>Genomic Encyclopedia of Archaeal and Bacterial Type Strains, Phase II (KMG-II): from individual species to whole genera.</title>
        <authorList>
            <person name="Goeker M."/>
        </authorList>
    </citation>
    <scope>NUCLEOTIDE SEQUENCE [LARGE SCALE GENOMIC DNA]</scope>
    <source>
        <strain evidence="2 3">DSM 45499</strain>
    </source>
</reference>